<keyword evidence="6" id="KW-0067">ATP-binding</keyword>
<dbReference type="InterPro" id="IPR011009">
    <property type="entry name" value="Kinase-like_dom_sf"/>
</dbReference>
<keyword evidence="5 9" id="KW-0418">Kinase</keyword>
<dbReference type="GO" id="GO:0035556">
    <property type="term" value="P:intracellular signal transduction"/>
    <property type="evidence" value="ECO:0007669"/>
    <property type="project" value="TreeGrafter"/>
</dbReference>
<dbReference type="PROSITE" id="PS00108">
    <property type="entry name" value="PROTEIN_KINASE_ST"/>
    <property type="match status" value="1"/>
</dbReference>
<dbReference type="Gene3D" id="1.10.510.10">
    <property type="entry name" value="Transferase(Phosphotransferase) domain 1"/>
    <property type="match status" value="1"/>
</dbReference>
<comment type="similarity">
    <text evidence="1">Belongs to the protein kinase superfamily. CAMK Ser/Thr protein kinase family. NIM1 subfamily.</text>
</comment>
<dbReference type="Pfam" id="PF00069">
    <property type="entry name" value="Pkinase"/>
    <property type="match status" value="1"/>
</dbReference>
<evidence type="ECO:0000256" key="2">
    <source>
        <dbReference type="ARBA" id="ARBA00022527"/>
    </source>
</evidence>
<dbReference type="GO" id="GO:0005737">
    <property type="term" value="C:cytoplasm"/>
    <property type="evidence" value="ECO:0007669"/>
    <property type="project" value="TreeGrafter"/>
</dbReference>
<feature type="domain" description="Protein kinase" evidence="8">
    <location>
        <begin position="94"/>
        <end position="391"/>
    </location>
</feature>
<evidence type="ECO:0000313" key="9">
    <source>
        <dbReference type="EMBL" id="RWQ96095.1"/>
    </source>
</evidence>
<dbReference type="PANTHER" id="PTHR24346:SF82">
    <property type="entry name" value="KP78A-RELATED"/>
    <property type="match status" value="1"/>
</dbReference>
<feature type="compositionally biased region" description="Polar residues" evidence="7">
    <location>
        <begin position="19"/>
        <end position="28"/>
    </location>
</feature>
<dbReference type="SUPFAM" id="SSF56112">
    <property type="entry name" value="Protein kinase-like (PK-like)"/>
    <property type="match status" value="1"/>
</dbReference>
<evidence type="ECO:0000256" key="5">
    <source>
        <dbReference type="ARBA" id="ARBA00022777"/>
    </source>
</evidence>
<dbReference type="RefSeq" id="XP_028485740.1">
    <property type="nucleotide sequence ID" value="XM_028627909.1"/>
</dbReference>
<evidence type="ECO:0000256" key="3">
    <source>
        <dbReference type="ARBA" id="ARBA00022679"/>
    </source>
</evidence>
<organism evidence="9 10">
    <name type="scientific">Byssochlamys spectabilis</name>
    <name type="common">Paecilomyces variotii</name>
    <dbReference type="NCBI Taxonomy" id="264951"/>
    <lineage>
        <taxon>Eukaryota</taxon>
        <taxon>Fungi</taxon>
        <taxon>Dikarya</taxon>
        <taxon>Ascomycota</taxon>
        <taxon>Pezizomycotina</taxon>
        <taxon>Eurotiomycetes</taxon>
        <taxon>Eurotiomycetidae</taxon>
        <taxon>Eurotiales</taxon>
        <taxon>Thermoascaceae</taxon>
        <taxon>Paecilomyces</taxon>
    </lineage>
</organism>
<dbReference type="SMART" id="SM00220">
    <property type="entry name" value="S_TKc"/>
    <property type="match status" value="1"/>
</dbReference>
<evidence type="ECO:0000256" key="6">
    <source>
        <dbReference type="ARBA" id="ARBA00022840"/>
    </source>
</evidence>
<protein>
    <submittedName>
        <fullName evidence="9">Kinase-like domain-containing protein</fullName>
    </submittedName>
</protein>
<sequence>MSTALSPKGSASPRRYQLPFSSLRQNSPYVGALKTRSPSLGGPGNRPGPPDFSIPADSGVGLKARRMSANVPDDFIVNTCDLSDEFTTASKVPGRRGREIAKGSTATVKIVYRKDSSKDVQYAVKEFRKCGSQEDQLEYKKKVKSEFSIANSLHHPNIVKTVRLCSYRGRWNHVMEYCSYGDLFSLVQRNYLQREDNMCLFKQLLQGVSYLHRNGIAHRDIKLENLLLSGEGHLKITDFGVSEVFSGLHPGLSAAGGQCGKEMGEVRRCPPGICGSLPYIAPEVLAKKGEYDPRPLDVWSCAIVCLALCFRGTPWELADPKDLNYAKFLRGWDIFIEAKPDGIVTNMEYPSCGSMFHALHKESLRRLLLQMLHPDPDRRISIHEAVKDRFVKGIDCCCPDFNDFLTVTHVDAAGKNSCRLAGKMVVHKMHNHTPP</sequence>
<evidence type="ECO:0000256" key="7">
    <source>
        <dbReference type="SAM" id="MobiDB-lite"/>
    </source>
</evidence>
<dbReference type="InterPro" id="IPR008271">
    <property type="entry name" value="Ser/Thr_kinase_AS"/>
</dbReference>
<evidence type="ECO:0000256" key="1">
    <source>
        <dbReference type="ARBA" id="ARBA00010791"/>
    </source>
</evidence>
<evidence type="ECO:0000256" key="4">
    <source>
        <dbReference type="ARBA" id="ARBA00022741"/>
    </source>
</evidence>
<dbReference type="PANTHER" id="PTHR24346">
    <property type="entry name" value="MAP/MICROTUBULE AFFINITY-REGULATING KINASE"/>
    <property type="match status" value="1"/>
</dbReference>
<name>A0A443HW88_BYSSP</name>
<dbReference type="CDD" id="cd13994">
    <property type="entry name" value="STKc_HAL4_like"/>
    <property type="match status" value="1"/>
</dbReference>
<accession>A0A443HW88</accession>
<dbReference type="GeneID" id="39597186"/>
<evidence type="ECO:0000259" key="8">
    <source>
        <dbReference type="PROSITE" id="PS50011"/>
    </source>
</evidence>
<proteinExistence type="inferred from homology"/>
<dbReference type="PROSITE" id="PS50011">
    <property type="entry name" value="PROTEIN_KINASE_DOM"/>
    <property type="match status" value="1"/>
</dbReference>
<dbReference type="STRING" id="264951.A0A443HW88"/>
<dbReference type="EMBL" id="RCNU01000004">
    <property type="protein sequence ID" value="RWQ96095.1"/>
    <property type="molecule type" value="Genomic_DNA"/>
</dbReference>
<feature type="region of interest" description="Disordered" evidence="7">
    <location>
        <begin position="1"/>
        <end position="57"/>
    </location>
</feature>
<dbReference type="VEuPathDB" id="FungiDB:C8Q69DRAFT_401046"/>
<keyword evidence="3" id="KW-0808">Transferase</keyword>
<dbReference type="InterPro" id="IPR000719">
    <property type="entry name" value="Prot_kinase_dom"/>
</dbReference>
<dbReference type="AlphaFoldDB" id="A0A443HW88"/>
<dbReference type="Proteomes" id="UP000283841">
    <property type="component" value="Unassembled WGS sequence"/>
</dbReference>
<keyword evidence="10" id="KW-1185">Reference proteome</keyword>
<gene>
    <name evidence="9" type="ORF">C8Q69DRAFT_401046</name>
</gene>
<keyword evidence="2" id="KW-0723">Serine/threonine-protein kinase</keyword>
<dbReference type="GO" id="GO:0004674">
    <property type="term" value="F:protein serine/threonine kinase activity"/>
    <property type="evidence" value="ECO:0007669"/>
    <property type="project" value="UniProtKB-KW"/>
</dbReference>
<evidence type="ECO:0000313" key="10">
    <source>
        <dbReference type="Proteomes" id="UP000283841"/>
    </source>
</evidence>
<keyword evidence="4" id="KW-0547">Nucleotide-binding</keyword>
<dbReference type="GO" id="GO:0005524">
    <property type="term" value="F:ATP binding"/>
    <property type="evidence" value="ECO:0007669"/>
    <property type="project" value="UniProtKB-KW"/>
</dbReference>
<reference evidence="9 10" key="1">
    <citation type="journal article" date="2018" name="Front. Microbiol.">
        <title>Genomic and genetic insights into a cosmopolitan fungus, Paecilomyces variotii (Eurotiales).</title>
        <authorList>
            <person name="Urquhart A.S."/>
            <person name="Mondo S.J."/>
            <person name="Makela M.R."/>
            <person name="Hane J.K."/>
            <person name="Wiebenga A."/>
            <person name="He G."/>
            <person name="Mihaltcheva S."/>
            <person name="Pangilinan J."/>
            <person name="Lipzen A."/>
            <person name="Barry K."/>
            <person name="de Vries R.P."/>
            <person name="Grigoriev I.V."/>
            <person name="Idnurm A."/>
        </authorList>
    </citation>
    <scope>NUCLEOTIDE SEQUENCE [LARGE SCALE GENOMIC DNA]</scope>
    <source>
        <strain evidence="9 10">CBS 101075</strain>
    </source>
</reference>
<comment type="caution">
    <text evidence="9">The sequence shown here is derived from an EMBL/GenBank/DDBJ whole genome shotgun (WGS) entry which is preliminary data.</text>
</comment>